<protein>
    <recommendedName>
        <fullName evidence="4">Serine protease</fullName>
    </recommendedName>
</protein>
<dbReference type="SUPFAM" id="SSF50494">
    <property type="entry name" value="Trypsin-like serine proteases"/>
    <property type="match status" value="1"/>
</dbReference>
<evidence type="ECO:0008006" key="4">
    <source>
        <dbReference type="Google" id="ProtNLM"/>
    </source>
</evidence>
<sequence>MTSIGFKRIALTSLAIAAVSASCMAKEPLSPATATRAPQAVLSASPGFTAYPGIVSDFENMARIDGPAVVAVKVSRIDATSSVRQLWPPPGSVNAPFLGFFEEFSPPPGGDRGALAQRPASGFIISSDGDILTDAGDLAGASTIAVTLADGKTYRARLIGSDPASGVALLHIHAKGLPVARIGSPAMLKAGEWVASIGSPYGLGTSIVRGIVSNPSRLLPDQSYVPLIQTDLTEHSGDGGSPLLNLKGEVVGIETPPPDDGNVYQGLAFAIPIDKAMKVERQLKLHGKAAHGRLGVSAQEVTAPLAKAFGLMRQNGPRTFVATDAG</sequence>
<dbReference type="GO" id="GO:0030313">
    <property type="term" value="C:cell envelope"/>
    <property type="evidence" value="ECO:0007669"/>
    <property type="project" value="UniProtKB-SubCell"/>
</dbReference>
<name>A0A2Z5N387_BURPY</name>
<gene>
    <name evidence="2" type="ORF">CUJ89_26820</name>
</gene>
<evidence type="ECO:0000313" key="3">
    <source>
        <dbReference type="Proteomes" id="UP000253104"/>
    </source>
</evidence>
<dbReference type="EMBL" id="CP024903">
    <property type="protein sequence ID" value="AXF23972.1"/>
    <property type="molecule type" value="Genomic_DNA"/>
</dbReference>
<proteinExistence type="predicted"/>
<dbReference type="Proteomes" id="UP000253104">
    <property type="component" value="Chromosome mHSR5_B"/>
</dbReference>
<dbReference type="Pfam" id="PF13365">
    <property type="entry name" value="Trypsin_2"/>
    <property type="match status" value="1"/>
</dbReference>
<accession>A0A2Z5N387</accession>
<dbReference type="GO" id="GO:0006508">
    <property type="term" value="P:proteolysis"/>
    <property type="evidence" value="ECO:0007669"/>
    <property type="project" value="InterPro"/>
</dbReference>
<reference evidence="2 3" key="1">
    <citation type="journal article" date="2018" name="ISME J.">
        <title>Involvement of Burkholderiaceae and sulfurous volatiles in disease-suppressive soils.</title>
        <authorList>
            <person name="Carrion V.J."/>
            <person name="Cordovez V."/>
            <person name="Tyc O."/>
            <person name="Etalo D.W."/>
            <person name="de Bruijn I."/>
            <person name="de Jager V.C."/>
            <person name="Medema M.H."/>
            <person name="Eberl L."/>
            <person name="Raaijmakers J.M."/>
        </authorList>
    </citation>
    <scope>NUCLEOTIDE SEQUENCE [LARGE SCALE GENOMIC DNA]</scope>
    <source>
        <strain evidence="3">mHSR5</strain>
    </source>
</reference>
<feature type="chain" id="PRO_5016413861" description="Serine protease" evidence="1">
    <location>
        <begin position="26"/>
        <end position="326"/>
    </location>
</feature>
<dbReference type="PANTHER" id="PTHR22939:SF130">
    <property type="entry name" value="PERIPLASMIC SERINE ENDOPROTEASE DEGP-LIKE-RELATED"/>
    <property type="match status" value="1"/>
</dbReference>
<dbReference type="InterPro" id="IPR009003">
    <property type="entry name" value="Peptidase_S1_PA"/>
</dbReference>
<evidence type="ECO:0000313" key="2">
    <source>
        <dbReference type="EMBL" id="AXF23972.1"/>
    </source>
</evidence>
<dbReference type="RefSeq" id="WP_114180365.1">
    <property type="nucleotide sequence ID" value="NZ_CP024903.1"/>
</dbReference>
<evidence type="ECO:0000256" key="1">
    <source>
        <dbReference type="SAM" id="SignalP"/>
    </source>
</evidence>
<dbReference type="GO" id="GO:0004252">
    <property type="term" value="F:serine-type endopeptidase activity"/>
    <property type="evidence" value="ECO:0007669"/>
    <property type="project" value="InterPro"/>
</dbReference>
<dbReference type="PROSITE" id="PS51257">
    <property type="entry name" value="PROKAR_LIPOPROTEIN"/>
    <property type="match status" value="1"/>
</dbReference>
<dbReference type="GO" id="GO:0042597">
    <property type="term" value="C:periplasmic space"/>
    <property type="evidence" value="ECO:0007669"/>
    <property type="project" value="TreeGrafter"/>
</dbReference>
<organism evidence="2 3">
    <name type="scientific">Burkholderia pyrrocinia</name>
    <name type="common">Pseudomonas pyrrocinia</name>
    <dbReference type="NCBI Taxonomy" id="60550"/>
    <lineage>
        <taxon>Bacteria</taxon>
        <taxon>Pseudomonadati</taxon>
        <taxon>Pseudomonadota</taxon>
        <taxon>Betaproteobacteria</taxon>
        <taxon>Burkholderiales</taxon>
        <taxon>Burkholderiaceae</taxon>
        <taxon>Burkholderia</taxon>
        <taxon>Burkholderia cepacia complex</taxon>
    </lineage>
</organism>
<dbReference type="AlphaFoldDB" id="A0A2Z5N387"/>
<keyword evidence="1" id="KW-0732">Signal</keyword>
<dbReference type="InterPro" id="IPR001940">
    <property type="entry name" value="Peptidase_S1C"/>
</dbReference>
<dbReference type="PANTHER" id="PTHR22939">
    <property type="entry name" value="SERINE PROTEASE FAMILY S1C HTRA-RELATED"/>
    <property type="match status" value="1"/>
</dbReference>
<dbReference type="Gene3D" id="2.40.10.120">
    <property type="match status" value="1"/>
</dbReference>
<dbReference type="OrthoDB" id="9056940at2"/>
<feature type="signal peptide" evidence="1">
    <location>
        <begin position="1"/>
        <end position="25"/>
    </location>
</feature>
<dbReference type="PRINTS" id="PR00834">
    <property type="entry name" value="PROTEASES2C"/>
</dbReference>